<dbReference type="Proteomes" id="UP001165960">
    <property type="component" value="Unassembled WGS sequence"/>
</dbReference>
<proteinExistence type="predicted"/>
<evidence type="ECO:0000313" key="1">
    <source>
        <dbReference type="EMBL" id="KAJ9071363.1"/>
    </source>
</evidence>
<sequence>MLSETGAPSTIAMIDGHSMLVILDSGSYANIISKNFLDHIENTVIVACDSLFMLANGCNTPCEGIIHGLELCILGVSQKIDAVVFAHNQYNLPIGQKTLKDFMINTDYENDY</sequence>
<comment type="caution">
    <text evidence="1">The sequence shown here is derived from an EMBL/GenBank/DDBJ whole genome shotgun (WGS) entry which is preliminary data.</text>
</comment>
<name>A0ACC2T9L1_9FUNG</name>
<accession>A0ACC2T9L1</accession>
<keyword evidence="2" id="KW-1185">Reference proteome</keyword>
<reference evidence="1" key="1">
    <citation type="submission" date="2022-04" db="EMBL/GenBank/DDBJ databases">
        <title>Genome of the entomopathogenic fungus Entomophthora muscae.</title>
        <authorList>
            <person name="Elya C."/>
            <person name="Lovett B.R."/>
            <person name="Lee E."/>
            <person name="Macias A.M."/>
            <person name="Hajek A.E."/>
            <person name="De Bivort B.L."/>
            <person name="Kasson M.T."/>
            <person name="De Fine Licht H.H."/>
            <person name="Stajich J.E."/>
        </authorList>
    </citation>
    <scope>NUCLEOTIDE SEQUENCE</scope>
    <source>
        <strain evidence="1">Berkeley</strain>
    </source>
</reference>
<dbReference type="EMBL" id="QTSX02003258">
    <property type="protein sequence ID" value="KAJ9071363.1"/>
    <property type="molecule type" value="Genomic_DNA"/>
</dbReference>
<gene>
    <name evidence="1" type="ORF">DSO57_1037683</name>
</gene>
<evidence type="ECO:0000313" key="2">
    <source>
        <dbReference type="Proteomes" id="UP001165960"/>
    </source>
</evidence>
<protein>
    <submittedName>
        <fullName evidence="1">Uncharacterized protein</fullName>
    </submittedName>
</protein>
<organism evidence="1 2">
    <name type="scientific">Entomophthora muscae</name>
    <dbReference type="NCBI Taxonomy" id="34485"/>
    <lineage>
        <taxon>Eukaryota</taxon>
        <taxon>Fungi</taxon>
        <taxon>Fungi incertae sedis</taxon>
        <taxon>Zoopagomycota</taxon>
        <taxon>Entomophthoromycotina</taxon>
        <taxon>Entomophthoromycetes</taxon>
        <taxon>Entomophthorales</taxon>
        <taxon>Entomophthoraceae</taxon>
        <taxon>Entomophthora</taxon>
    </lineage>
</organism>